<organism evidence="1 2">
    <name type="scientific">Eretmocerus hayati</name>
    <dbReference type="NCBI Taxonomy" id="131215"/>
    <lineage>
        <taxon>Eukaryota</taxon>
        <taxon>Metazoa</taxon>
        <taxon>Ecdysozoa</taxon>
        <taxon>Arthropoda</taxon>
        <taxon>Hexapoda</taxon>
        <taxon>Insecta</taxon>
        <taxon>Pterygota</taxon>
        <taxon>Neoptera</taxon>
        <taxon>Endopterygota</taxon>
        <taxon>Hymenoptera</taxon>
        <taxon>Apocrita</taxon>
        <taxon>Proctotrupomorpha</taxon>
        <taxon>Chalcidoidea</taxon>
        <taxon>Aphelinidae</taxon>
        <taxon>Aphelininae</taxon>
        <taxon>Eretmocerus</taxon>
    </lineage>
</organism>
<comment type="caution">
    <text evidence="1">The sequence shown here is derived from an EMBL/GenBank/DDBJ whole genome shotgun (WGS) entry which is preliminary data.</text>
</comment>
<sequence>MSTPAEVLQVLDSESLSVLHDGSVEFSCNICGNVLAFDGNLWTHECMNYPKNNEKSHVFDIDANNKIKLVPRNSVNTSSKSRNAPNTSNNRQKVQTLLIDSSNSSATSNESTNEALDMDLETELCVKQILISSIKSRPIIWNHVNFRVEQRKAKLILDAWVAISKELGVTVQYAQDTWKELKSKYKNVKELKDKYKASGVSTDTLGAVQKANIDFPLYDDMAFINDFIEPIQTTDSLSTSPANADDTVAQYQRLTKTTSKKRCNSASQKEEASYDAFHKDVMSLLKENKDPEEEELSAYAHQLKHGLKRIPAKHRFDVQMDLLQFLQTKIRQYSNSN</sequence>
<proteinExistence type="predicted"/>
<evidence type="ECO:0000313" key="2">
    <source>
        <dbReference type="Proteomes" id="UP001239111"/>
    </source>
</evidence>
<dbReference type="EMBL" id="CM056741">
    <property type="protein sequence ID" value="KAJ8687627.1"/>
    <property type="molecule type" value="Genomic_DNA"/>
</dbReference>
<accession>A0ACC2PZ57</accession>
<name>A0ACC2PZ57_9HYME</name>
<keyword evidence="2" id="KW-1185">Reference proteome</keyword>
<reference evidence="1" key="1">
    <citation type="submission" date="2023-04" db="EMBL/GenBank/DDBJ databases">
        <title>A chromosome-level genome assembly of the parasitoid wasp Eretmocerus hayati.</title>
        <authorList>
            <person name="Zhong Y."/>
            <person name="Liu S."/>
            <person name="Liu Y."/>
        </authorList>
    </citation>
    <scope>NUCLEOTIDE SEQUENCE</scope>
    <source>
        <strain evidence="1">ZJU_SS_LIU_2023</strain>
    </source>
</reference>
<dbReference type="Proteomes" id="UP001239111">
    <property type="component" value="Chromosome 1"/>
</dbReference>
<evidence type="ECO:0000313" key="1">
    <source>
        <dbReference type="EMBL" id="KAJ8687627.1"/>
    </source>
</evidence>
<protein>
    <submittedName>
        <fullName evidence="1">Uncharacterized protein</fullName>
    </submittedName>
</protein>
<gene>
    <name evidence="1" type="ORF">QAD02_023421</name>
</gene>